<evidence type="ECO:0008006" key="3">
    <source>
        <dbReference type="Google" id="ProtNLM"/>
    </source>
</evidence>
<reference evidence="1" key="1">
    <citation type="submission" date="2022-07" db="EMBL/GenBank/DDBJ databases">
        <title>Genome Sequence of Physisporinus lineatus.</title>
        <authorList>
            <person name="Buettner E."/>
        </authorList>
    </citation>
    <scope>NUCLEOTIDE SEQUENCE</scope>
    <source>
        <strain evidence="1">VT162</strain>
    </source>
</reference>
<evidence type="ECO:0000313" key="2">
    <source>
        <dbReference type="Proteomes" id="UP001212997"/>
    </source>
</evidence>
<dbReference type="AlphaFoldDB" id="A0AAD5VBZ8"/>
<name>A0AAD5VBZ8_9APHY</name>
<gene>
    <name evidence="1" type="ORF">NLI96_g1950</name>
</gene>
<comment type="caution">
    <text evidence="1">The sequence shown here is derived from an EMBL/GenBank/DDBJ whole genome shotgun (WGS) entry which is preliminary data.</text>
</comment>
<protein>
    <recommendedName>
        <fullName evidence="3">DUF4219 domain-containing protein</fullName>
    </recommendedName>
</protein>
<sequence length="132" mass="14402">MPFAAIISDSVALPKFKPLSSSNYTTWSGEMRAWLMRGGYWMLVKGEEQKPGSLVEVPNVAEVAEASEEMLKNRKIIKEFNGTKIKKIGVEVITEIAKPTGKPTTDESSATLAWSIKAGKAAGELYLALEPN</sequence>
<keyword evidence="2" id="KW-1185">Reference proteome</keyword>
<dbReference type="EMBL" id="JANAWD010000040">
    <property type="protein sequence ID" value="KAJ3489727.1"/>
    <property type="molecule type" value="Genomic_DNA"/>
</dbReference>
<dbReference type="Proteomes" id="UP001212997">
    <property type="component" value="Unassembled WGS sequence"/>
</dbReference>
<accession>A0AAD5VBZ8</accession>
<evidence type="ECO:0000313" key="1">
    <source>
        <dbReference type="EMBL" id="KAJ3489727.1"/>
    </source>
</evidence>
<proteinExistence type="predicted"/>
<organism evidence="1 2">
    <name type="scientific">Meripilus lineatus</name>
    <dbReference type="NCBI Taxonomy" id="2056292"/>
    <lineage>
        <taxon>Eukaryota</taxon>
        <taxon>Fungi</taxon>
        <taxon>Dikarya</taxon>
        <taxon>Basidiomycota</taxon>
        <taxon>Agaricomycotina</taxon>
        <taxon>Agaricomycetes</taxon>
        <taxon>Polyporales</taxon>
        <taxon>Meripilaceae</taxon>
        <taxon>Meripilus</taxon>
    </lineage>
</organism>